<sequence>RENKIHEIHLQSIETPQKKTNQKYIRSNAGISEKHLIESTAGLIKQIEKEKELTLLSVFICGSNGTRSSPQRCECETSNASTILFVVSASVL</sequence>
<accession>A0AAD7ZKY7</accession>
<organism evidence="1 2">
    <name type="scientific">Diploptera punctata</name>
    <name type="common">Pacific beetle cockroach</name>
    <dbReference type="NCBI Taxonomy" id="6984"/>
    <lineage>
        <taxon>Eukaryota</taxon>
        <taxon>Metazoa</taxon>
        <taxon>Ecdysozoa</taxon>
        <taxon>Arthropoda</taxon>
        <taxon>Hexapoda</taxon>
        <taxon>Insecta</taxon>
        <taxon>Pterygota</taxon>
        <taxon>Neoptera</taxon>
        <taxon>Polyneoptera</taxon>
        <taxon>Dictyoptera</taxon>
        <taxon>Blattodea</taxon>
        <taxon>Blaberoidea</taxon>
        <taxon>Blaberidae</taxon>
        <taxon>Diplopterinae</taxon>
        <taxon>Diploptera</taxon>
    </lineage>
</organism>
<protein>
    <submittedName>
        <fullName evidence="1">Uncharacterized protein</fullName>
    </submittedName>
</protein>
<proteinExistence type="predicted"/>
<evidence type="ECO:0000313" key="2">
    <source>
        <dbReference type="Proteomes" id="UP001233999"/>
    </source>
</evidence>
<evidence type="ECO:0000313" key="1">
    <source>
        <dbReference type="EMBL" id="KAJ9582002.1"/>
    </source>
</evidence>
<reference evidence="1" key="1">
    <citation type="journal article" date="2023" name="IScience">
        <title>Live-bearing cockroach genome reveals convergent evolutionary mechanisms linked to viviparity in insects and beyond.</title>
        <authorList>
            <person name="Fouks B."/>
            <person name="Harrison M.C."/>
            <person name="Mikhailova A.A."/>
            <person name="Marchal E."/>
            <person name="English S."/>
            <person name="Carruthers M."/>
            <person name="Jennings E.C."/>
            <person name="Chiamaka E.L."/>
            <person name="Frigard R.A."/>
            <person name="Pippel M."/>
            <person name="Attardo G.M."/>
            <person name="Benoit J.B."/>
            <person name="Bornberg-Bauer E."/>
            <person name="Tobe S.S."/>
        </authorList>
    </citation>
    <scope>NUCLEOTIDE SEQUENCE</scope>
    <source>
        <strain evidence="1">Stay&amp;Tobe</strain>
    </source>
</reference>
<name>A0AAD7ZKY7_DIPPU</name>
<reference evidence="1" key="2">
    <citation type="submission" date="2023-05" db="EMBL/GenBank/DDBJ databases">
        <authorList>
            <person name="Fouks B."/>
        </authorList>
    </citation>
    <scope>NUCLEOTIDE SEQUENCE</scope>
    <source>
        <strain evidence="1">Stay&amp;Tobe</strain>
        <tissue evidence="1">Testes</tissue>
    </source>
</reference>
<dbReference type="EMBL" id="JASPKZ010007832">
    <property type="protein sequence ID" value="KAJ9582002.1"/>
    <property type="molecule type" value="Genomic_DNA"/>
</dbReference>
<dbReference type="Proteomes" id="UP001233999">
    <property type="component" value="Unassembled WGS sequence"/>
</dbReference>
<dbReference type="AlphaFoldDB" id="A0AAD7ZKY7"/>
<feature type="non-terminal residue" evidence="1">
    <location>
        <position position="1"/>
    </location>
</feature>
<feature type="non-terminal residue" evidence="1">
    <location>
        <position position="92"/>
    </location>
</feature>
<comment type="caution">
    <text evidence="1">The sequence shown here is derived from an EMBL/GenBank/DDBJ whole genome shotgun (WGS) entry which is preliminary data.</text>
</comment>
<keyword evidence="2" id="KW-1185">Reference proteome</keyword>
<gene>
    <name evidence="1" type="ORF">L9F63_003692</name>
</gene>